<dbReference type="SUPFAM" id="SSF140459">
    <property type="entry name" value="PE/PPE dimer-like"/>
    <property type="match status" value="1"/>
</dbReference>
<feature type="domain" description="PE" evidence="2">
    <location>
        <begin position="1"/>
        <end position="85"/>
    </location>
</feature>
<dbReference type="Gene3D" id="1.10.287.850">
    <property type="entry name" value="HP0062-like domain"/>
    <property type="match status" value="1"/>
</dbReference>
<protein>
    <recommendedName>
        <fullName evidence="2">PE domain-containing protein</fullName>
    </recommendedName>
</protein>
<dbReference type="Pfam" id="PF00934">
    <property type="entry name" value="PE"/>
    <property type="match status" value="1"/>
</dbReference>
<feature type="compositionally biased region" description="Gly residues" evidence="1">
    <location>
        <begin position="219"/>
        <end position="230"/>
    </location>
</feature>
<evidence type="ECO:0000259" key="2">
    <source>
        <dbReference type="Pfam" id="PF00934"/>
    </source>
</evidence>
<feature type="compositionally biased region" description="Basic and acidic residues" evidence="1">
    <location>
        <begin position="199"/>
        <end position="216"/>
    </location>
</feature>
<accession>A0A1A3KXD6</accession>
<name>A0A1A3KXD6_MYCAS</name>
<sequence>MLAEAATNLAGIGSSLTAANSAAALPTTSVLAAGADEVSTAMANVFGSHAQQYQQMSAQAANLHQQFVQAMNSAGNAYAGAEAANAKPMAGGGATAGGGAGAPAQGLLGRPSGGGIGTPGAGLLGGSANAGYRGGGVARGGAPGRVGGYAGSAAPVTRAGVASAASAGLLNKPDQVANRARNGKPGKGFGDGGPGGRGNARDLRASYVKRHDEAPREFGTGGAGGANRVA</sequence>
<dbReference type="Proteomes" id="UP000093925">
    <property type="component" value="Unassembled WGS sequence"/>
</dbReference>
<dbReference type="AlphaFoldDB" id="A0A1A3KXD6"/>
<dbReference type="InterPro" id="IPR038332">
    <property type="entry name" value="PPE_sf"/>
</dbReference>
<evidence type="ECO:0000313" key="3">
    <source>
        <dbReference type="EMBL" id="OBJ89665.1"/>
    </source>
</evidence>
<feature type="compositionally biased region" description="Gly residues" evidence="1">
    <location>
        <begin position="185"/>
        <end position="198"/>
    </location>
</feature>
<comment type="caution">
    <text evidence="3">The sequence shown here is derived from an EMBL/GenBank/DDBJ whole genome shotgun (WGS) entry which is preliminary data.</text>
</comment>
<evidence type="ECO:0000256" key="1">
    <source>
        <dbReference type="SAM" id="MobiDB-lite"/>
    </source>
</evidence>
<feature type="region of interest" description="Disordered" evidence="1">
    <location>
        <begin position="172"/>
        <end position="230"/>
    </location>
</feature>
<organism evidence="3 4">
    <name type="scientific">Mycobacterium asiaticum</name>
    <dbReference type="NCBI Taxonomy" id="1790"/>
    <lineage>
        <taxon>Bacteria</taxon>
        <taxon>Bacillati</taxon>
        <taxon>Actinomycetota</taxon>
        <taxon>Actinomycetes</taxon>
        <taxon>Mycobacteriales</taxon>
        <taxon>Mycobacteriaceae</taxon>
        <taxon>Mycobacterium</taxon>
    </lineage>
</organism>
<dbReference type="EMBL" id="LZLM01000017">
    <property type="protein sequence ID" value="OBJ89665.1"/>
    <property type="molecule type" value="Genomic_DNA"/>
</dbReference>
<gene>
    <name evidence="3" type="ORF">A5640_27140</name>
</gene>
<reference evidence="3 4" key="1">
    <citation type="submission" date="2016-06" db="EMBL/GenBank/DDBJ databases">
        <authorList>
            <person name="Kjaerup R.B."/>
            <person name="Dalgaard T.S."/>
            <person name="Juul-Madsen H.R."/>
        </authorList>
    </citation>
    <scope>NUCLEOTIDE SEQUENCE [LARGE SCALE GENOMIC DNA]</scope>
    <source>
        <strain evidence="3 4">1276495.2</strain>
    </source>
</reference>
<dbReference type="InterPro" id="IPR000084">
    <property type="entry name" value="PE-PGRS_N"/>
</dbReference>
<proteinExistence type="predicted"/>
<evidence type="ECO:0000313" key="4">
    <source>
        <dbReference type="Proteomes" id="UP000093925"/>
    </source>
</evidence>